<comment type="caution">
    <text evidence="1">The sequence shown here is derived from an EMBL/GenBank/DDBJ whole genome shotgun (WGS) entry which is preliminary data.</text>
</comment>
<dbReference type="Proteomes" id="UP001165042">
    <property type="component" value="Unassembled WGS sequence"/>
</dbReference>
<proteinExistence type="predicted"/>
<sequence length="127" mass="14275">MRPIVVLLTTESGKRDLCARLREVGEYTEAEHFDILTVGECQYGVNVTDSVKSDFDDDELAEVDARVGAFASVMLEYRGTACVRSLLETVLPGLTGVLDTDHGQLLDFAEVLARFSREPDWDWRRPH</sequence>
<reference evidence="1" key="1">
    <citation type="submission" date="2023-02" db="EMBL/GenBank/DDBJ databases">
        <title>Actinokineospora globicatena NBRC 15670.</title>
        <authorList>
            <person name="Ichikawa N."/>
            <person name="Sato H."/>
            <person name="Tonouchi N."/>
        </authorList>
    </citation>
    <scope>NUCLEOTIDE SEQUENCE</scope>
    <source>
        <strain evidence="1">NBRC 15670</strain>
    </source>
</reference>
<gene>
    <name evidence="1" type="ORF">Aglo03_12430</name>
</gene>
<dbReference type="RefSeq" id="WP_285608404.1">
    <property type="nucleotide sequence ID" value="NZ_BSSD01000001.1"/>
</dbReference>
<evidence type="ECO:0000313" key="2">
    <source>
        <dbReference type="Proteomes" id="UP001165042"/>
    </source>
</evidence>
<name>A0A9W6QKV1_9PSEU</name>
<accession>A0A9W6QKV1</accession>
<organism evidence="1 2">
    <name type="scientific">Actinokineospora globicatena</name>
    <dbReference type="NCBI Taxonomy" id="103729"/>
    <lineage>
        <taxon>Bacteria</taxon>
        <taxon>Bacillati</taxon>
        <taxon>Actinomycetota</taxon>
        <taxon>Actinomycetes</taxon>
        <taxon>Pseudonocardiales</taxon>
        <taxon>Pseudonocardiaceae</taxon>
        <taxon>Actinokineospora</taxon>
    </lineage>
</organism>
<keyword evidence="2" id="KW-1185">Reference proteome</keyword>
<protein>
    <submittedName>
        <fullName evidence="1">Uncharacterized protein</fullName>
    </submittedName>
</protein>
<dbReference type="AlphaFoldDB" id="A0A9W6QKV1"/>
<evidence type="ECO:0000313" key="1">
    <source>
        <dbReference type="EMBL" id="GLW90427.1"/>
    </source>
</evidence>
<dbReference type="EMBL" id="BSSD01000001">
    <property type="protein sequence ID" value="GLW90427.1"/>
    <property type="molecule type" value="Genomic_DNA"/>
</dbReference>